<reference evidence="1 2" key="1">
    <citation type="submission" date="2019-05" db="EMBL/GenBank/DDBJ databases">
        <title>Another draft genome of Portunus trituberculatus and its Hox gene families provides insights of decapod evolution.</title>
        <authorList>
            <person name="Jeong J.-H."/>
            <person name="Song I."/>
            <person name="Kim S."/>
            <person name="Choi T."/>
            <person name="Kim D."/>
            <person name="Ryu S."/>
            <person name="Kim W."/>
        </authorList>
    </citation>
    <scope>NUCLEOTIDE SEQUENCE [LARGE SCALE GENOMIC DNA]</scope>
    <source>
        <tissue evidence="1">Muscle</tissue>
    </source>
</reference>
<gene>
    <name evidence="1" type="ORF">E2C01_032115</name>
</gene>
<accession>A0A5B7F1X8</accession>
<keyword evidence="2" id="KW-1185">Reference proteome</keyword>
<evidence type="ECO:0000313" key="1">
    <source>
        <dbReference type="EMBL" id="MPC38604.1"/>
    </source>
</evidence>
<dbReference type="Proteomes" id="UP000324222">
    <property type="component" value="Unassembled WGS sequence"/>
</dbReference>
<protein>
    <submittedName>
        <fullName evidence="1">Uncharacterized protein</fullName>
    </submittedName>
</protein>
<comment type="caution">
    <text evidence="1">The sequence shown here is derived from an EMBL/GenBank/DDBJ whole genome shotgun (WGS) entry which is preliminary data.</text>
</comment>
<dbReference type="EMBL" id="VSRR010004118">
    <property type="protein sequence ID" value="MPC38604.1"/>
    <property type="molecule type" value="Genomic_DNA"/>
</dbReference>
<dbReference type="AlphaFoldDB" id="A0A5B7F1X8"/>
<name>A0A5B7F1X8_PORTR</name>
<proteinExistence type="predicted"/>
<organism evidence="1 2">
    <name type="scientific">Portunus trituberculatus</name>
    <name type="common">Swimming crab</name>
    <name type="synonym">Neptunus trituberculatus</name>
    <dbReference type="NCBI Taxonomy" id="210409"/>
    <lineage>
        <taxon>Eukaryota</taxon>
        <taxon>Metazoa</taxon>
        <taxon>Ecdysozoa</taxon>
        <taxon>Arthropoda</taxon>
        <taxon>Crustacea</taxon>
        <taxon>Multicrustacea</taxon>
        <taxon>Malacostraca</taxon>
        <taxon>Eumalacostraca</taxon>
        <taxon>Eucarida</taxon>
        <taxon>Decapoda</taxon>
        <taxon>Pleocyemata</taxon>
        <taxon>Brachyura</taxon>
        <taxon>Eubrachyura</taxon>
        <taxon>Portunoidea</taxon>
        <taxon>Portunidae</taxon>
        <taxon>Portuninae</taxon>
        <taxon>Portunus</taxon>
    </lineage>
</organism>
<sequence length="45" mass="5346">MYSMRTGCVNPRFRRFRFRKKNKKCTSPCLILSPLLCDQHTEIGL</sequence>
<evidence type="ECO:0000313" key="2">
    <source>
        <dbReference type="Proteomes" id="UP000324222"/>
    </source>
</evidence>